<protein>
    <submittedName>
        <fullName evidence="4">Transcription termination factor 1-like</fullName>
    </submittedName>
</protein>
<evidence type="ECO:0000256" key="1">
    <source>
        <dbReference type="SAM" id="MobiDB-lite"/>
    </source>
</evidence>
<evidence type="ECO:0000259" key="2">
    <source>
        <dbReference type="PROSITE" id="PS50090"/>
    </source>
</evidence>
<dbReference type="GO" id="GO:0005730">
    <property type="term" value="C:nucleolus"/>
    <property type="evidence" value="ECO:0007669"/>
    <property type="project" value="TreeGrafter"/>
</dbReference>
<gene>
    <name evidence="4" type="ORF">FSCOSCO3_A014858</name>
</gene>
<dbReference type="PANTHER" id="PTHR46760">
    <property type="entry name" value="TRANSCRIPTION TERMINATION FACTOR 1"/>
    <property type="match status" value="1"/>
</dbReference>
<keyword evidence="5" id="KW-1185">Reference proteome</keyword>
<dbReference type="PROSITE" id="PS50090">
    <property type="entry name" value="MYB_LIKE"/>
    <property type="match status" value="2"/>
</dbReference>
<accession>A0AAV1QIY3</accession>
<dbReference type="SUPFAM" id="SSF46689">
    <property type="entry name" value="Homeodomain-like"/>
    <property type="match status" value="2"/>
</dbReference>
<dbReference type="InterPro" id="IPR053078">
    <property type="entry name" value="TTF1-like"/>
</dbReference>
<evidence type="ECO:0000313" key="5">
    <source>
        <dbReference type="Proteomes" id="UP001314229"/>
    </source>
</evidence>
<feature type="domain" description="Myb-like" evidence="2">
    <location>
        <begin position="451"/>
        <end position="516"/>
    </location>
</feature>
<reference evidence="4 5" key="1">
    <citation type="submission" date="2024-01" db="EMBL/GenBank/DDBJ databases">
        <authorList>
            <person name="Alioto T."/>
            <person name="Alioto T."/>
            <person name="Gomez Garrido J."/>
        </authorList>
    </citation>
    <scope>NUCLEOTIDE SEQUENCE [LARGE SCALE GENOMIC DNA]</scope>
</reference>
<dbReference type="InterPro" id="IPR001005">
    <property type="entry name" value="SANT/Myb"/>
</dbReference>
<dbReference type="Gene3D" id="1.10.10.60">
    <property type="entry name" value="Homeodomain-like"/>
    <property type="match status" value="2"/>
</dbReference>
<feature type="compositionally biased region" description="Polar residues" evidence="1">
    <location>
        <begin position="202"/>
        <end position="224"/>
    </location>
</feature>
<dbReference type="InterPro" id="IPR009057">
    <property type="entry name" value="Homeodomain-like_sf"/>
</dbReference>
<organism evidence="4 5">
    <name type="scientific">Scomber scombrus</name>
    <name type="common">Atlantic mackerel</name>
    <name type="synonym">Scomber vernalis</name>
    <dbReference type="NCBI Taxonomy" id="13677"/>
    <lineage>
        <taxon>Eukaryota</taxon>
        <taxon>Metazoa</taxon>
        <taxon>Chordata</taxon>
        <taxon>Craniata</taxon>
        <taxon>Vertebrata</taxon>
        <taxon>Euteleostomi</taxon>
        <taxon>Actinopterygii</taxon>
        <taxon>Neopterygii</taxon>
        <taxon>Teleostei</taxon>
        <taxon>Neoteleostei</taxon>
        <taxon>Acanthomorphata</taxon>
        <taxon>Pelagiaria</taxon>
        <taxon>Scombriformes</taxon>
        <taxon>Scombridae</taxon>
        <taxon>Scomber</taxon>
    </lineage>
</organism>
<sequence>MEPADAPPPHRKRRGSQSLEDSPVDIDTPDRIEKKKKKKKRRREEEEETPVTIATNETGKKKKRRGEEEEEAPVTIATNETGKKKKRRGEEEEEEAPVTIATNETGKKKKRRREEEEEAPVTIATNETGKKKKRRGEEEEEAPVTIATNETEKEKKKKNKNGLNEVSVTMTTIDLTVPMETSDTGMERKKKKKKKQEGSVVMVTTTNNNSETDPLVSMETNHTAPETEKKKKKKDGSVKEVQKEQKKKKRKEKKIEDSRRREEETEEEEAALNTQLDWSLIEELQEFIPDVKKKSADEIKKLLRYDLHRFRCFKQQGVQVRWGRCTKSENQQIEQNIADFLVLTGISSANQLLFPERFKDQEAETRRLRSRHHFLERIAEGIPRTCQQVLVRAKKMFDSRNHKGRFSEEEKQSLIKLQNLHGNNWRAIAQKMDRSIYSIQKRFDHIAAGHGAWSPEEESRLKQAVKAHLEELVKQSPAGPSLSRDQLCNNLPWKDFSQQVETRSWTQCRIKWFSILKNKMSTRGRTFTKGPEGYRAKIRLINKLYDIHVDDIADIDWDEVACTVRCAVGDVTSVCVQKSFHRLKVTRVPNWTSLSCGEIIDFLHLKVIPELQEKLIRVELREERRGGQQEAQQQEEEERKLYLLEDIFPSQEEDFTELDNV</sequence>
<dbReference type="GO" id="GO:0006363">
    <property type="term" value="P:termination of RNA polymerase I transcription"/>
    <property type="evidence" value="ECO:0007669"/>
    <property type="project" value="TreeGrafter"/>
</dbReference>
<name>A0AAV1QIY3_SCOSC</name>
<dbReference type="PANTHER" id="PTHR46760:SF1">
    <property type="entry name" value="TRANSCRIPTION TERMINATION FACTOR 1"/>
    <property type="match status" value="1"/>
</dbReference>
<dbReference type="GO" id="GO:0003682">
    <property type="term" value="F:chromatin binding"/>
    <property type="evidence" value="ECO:0007669"/>
    <property type="project" value="TreeGrafter"/>
</dbReference>
<feature type="compositionally biased region" description="Basic and acidic residues" evidence="1">
    <location>
        <begin position="253"/>
        <end position="263"/>
    </location>
</feature>
<comment type="caution">
    <text evidence="4">The sequence shown here is derived from an EMBL/GenBank/DDBJ whole genome shotgun (WGS) entry which is preliminary data.</text>
</comment>
<dbReference type="SMART" id="SM00717">
    <property type="entry name" value="SANT"/>
    <property type="match status" value="3"/>
</dbReference>
<dbReference type="PROSITE" id="PS51294">
    <property type="entry name" value="HTH_MYB"/>
    <property type="match status" value="1"/>
</dbReference>
<feature type="compositionally biased region" description="Basic and acidic residues" evidence="1">
    <location>
        <begin position="225"/>
        <end position="244"/>
    </location>
</feature>
<dbReference type="Proteomes" id="UP001314229">
    <property type="component" value="Unassembled WGS sequence"/>
</dbReference>
<dbReference type="CDD" id="cd00167">
    <property type="entry name" value="SANT"/>
    <property type="match status" value="2"/>
</dbReference>
<feature type="domain" description="Myb-like" evidence="2">
    <location>
        <begin position="398"/>
        <end position="447"/>
    </location>
</feature>
<feature type="domain" description="HTH myb-type" evidence="3">
    <location>
        <begin position="398"/>
        <end position="442"/>
    </location>
</feature>
<feature type="region of interest" description="Disordered" evidence="1">
    <location>
        <begin position="1"/>
        <end position="272"/>
    </location>
</feature>
<feature type="compositionally biased region" description="Polar residues" evidence="1">
    <location>
        <begin position="162"/>
        <end position="184"/>
    </location>
</feature>
<dbReference type="Pfam" id="PF00249">
    <property type="entry name" value="Myb_DNA-binding"/>
    <property type="match status" value="1"/>
</dbReference>
<evidence type="ECO:0000259" key="3">
    <source>
        <dbReference type="PROSITE" id="PS51294"/>
    </source>
</evidence>
<dbReference type="InterPro" id="IPR017930">
    <property type="entry name" value="Myb_dom"/>
</dbReference>
<dbReference type="EMBL" id="CAWUFR010001337">
    <property type="protein sequence ID" value="CAK6983505.1"/>
    <property type="molecule type" value="Genomic_DNA"/>
</dbReference>
<proteinExistence type="predicted"/>
<evidence type="ECO:0000313" key="4">
    <source>
        <dbReference type="EMBL" id="CAK6983505.1"/>
    </source>
</evidence>
<dbReference type="AlphaFoldDB" id="A0AAV1QIY3"/>